<dbReference type="PROSITE" id="PS00606">
    <property type="entry name" value="KS3_1"/>
    <property type="match status" value="1"/>
</dbReference>
<dbReference type="EMBL" id="CAKLPZ010000001">
    <property type="protein sequence ID" value="CAH0999310.1"/>
    <property type="molecule type" value="Genomic_DNA"/>
</dbReference>
<evidence type="ECO:0000256" key="9">
    <source>
        <dbReference type="ARBA" id="ARBA00023160"/>
    </source>
</evidence>
<evidence type="ECO:0000256" key="4">
    <source>
        <dbReference type="ARBA" id="ARBA00014657"/>
    </source>
</evidence>
<dbReference type="InterPro" id="IPR016039">
    <property type="entry name" value="Thiolase-like"/>
</dbReference>
<keyword evidence="6 11" id="KW-0808">Transferase</keyword>
<dbReference type="EC" id="2.3.1.179" evidence="3 11"/>
<feature type="domain" description="Ketosynthase family 3 (KS3)" evidence="13">
    <location>
        <begin position="1"/>
        <end position="419"/>
    </location>
</feature>
<gene>
    <name evidence="14" type="primary">fabF_1</name>
    <name evidence="14" type="ORF">LEM8419_00608</name>
</gene>
<keyword evidence="10 11" id="KW-0012">Acyltransferase</keyword>
<evidence type="ECO:0000259" key="13">
    <source>
        <dbReference type="PROSITE" id="PS52004"/>
    </source>
</evidence>
<dbReference type="InterPro" id="IPR018201">
    <property type="entry name" value="Ketoacyl_synth_AS"/>
</dbReference>
<dbReference type="SMART" id="SM00825">
    <property type="entry name" value="PKS_KS"/>
    <property type="match status" value="1"/>
</dbReference>
<keyword evidence="8" id="KW-0443">Lipid metabolism</keyword>
<evidence type="ECO:0000256" key="1">
    <source>
        <dbReference type="ARBA" id="ARBA00005194"/>
    </source>
</evidence>
<evidence type="ECO:0000313" key="14">
    <source>
        <dbReference type="EMBL" id="CAH0999310.1"/>
    </source>
</evidence>
<evidence type="ECO:0000256" key="2">
    <source>
        <dbReference type="ARBA" id="ARBA00008467"/>
    </source>
</evidence>
<dbReference type="GO" id="GO:0004315">
    <property type="term" value="F:3-oxoacyl-[acyl-carrier-protein] synthase activity"/>
    <property type="evidence" value="ECO:0007669"/>
    <property type="project" value="UniProtKB-EC"/>
</dbReference>
<keyword evidence="7" id="KW-0276">Fatty acid metabolism</keyword>
<dbReference type="InterPro" id="IPR000794">
    <property type="entry name" value="Beta-ketoacyl_synthase"/>
</dbReference>
<comment type="pathway">
    <text evidence="1 11">Lipid metabolism; fatty acid biosynthesis.</text>
</comment>
<dbReference type="Proteomes" id="UP000837803">
    <property type="component" value="Unassembled WGS sequence"/>
</dbReference>
<dbReference type="PANTHER" id="PTHR11712">
    <property type="entry name" value="POLYKETIDE SYNTHASE-RELATED"/>
    <property type="match status" value="1"/>
</dbReference>
<dbReference type="Pfam" id="PF00109">
    <property type="entry name" value="ketoacyl-synt"/>
    <property type="match status" value="1"/>
</dbReference>
<comment type="function">
    <text evidence="11">Involved in the type II fatty acid elongation cycle. Catalyzes the elongation of a wide range of acyl-ACP by the addition of two carbons from malonyl-ACP to an acyl acceptor. Can efficiently catalyze the conversion of palmitoleoyl-ACP (cis-hexadec-9-enoyl-ACP) to cis-vaccenoyl-ACP (cis-octadec-11-enoyl-ACP), an essential step in the thermal regulation of fatty acid composition.</text>
</comment>
<evidence type="ECO:0000256" key="3">
    <source>
        <dbReference type="ARBA" id="ARBA00012356"/>
    </source>
</evidence>
<comment type="similarity">
    <text evidence="2 11 12">Belongs to the thiolase-like superfamily. Beta-ketoacyl-ACP synthases family.</text>
</comment>
<evidence type="ECO:0000256" key="11">
    <source>
        <dbReference type="PIRNR" id="PIRNR000447"/>
    </source>
</evidence>
<evidence type="ECO:0000256" key="12">
    <source>
        <dbReference type="RuleBase" id="RU003694"/>
    </source>
</evidence>
<dbReference type="PROSITE" id="PS52004">
    <property type="entry name" value="KS3_2"/>
    <property type="match status" value="1"/>
</dbReference>
<organism evidence="14 15">
    <name type="scientific">Neolewinella maritima</name>
    <dbReference type="NCBI Taxonomy" id="1383882"/>
    <lineage>
        <taxon>Bacteria</taxon>
        <taxon>Pseudomonadati</taxon>
        <taxon>Bacteroidota</taxon>
        <taxon>Saprospiria</taxon>
        <taxon>Saprospirales</taxon>
        <taxon>Lewinellaceae</taxon>
        <taxon>Neolewinella</taxon>
    </lineage>
</organism>
<name>A0ABN8F3F4_9BACT</name>
<comment type="caution">
    <text evidence="14">The sequence shown here is derived from an EMBL/GenBank/DDBJ whole genome shotgun (WGS) entry which is preliminary data.</text>
</comment>
<dbReference type="NCBIfam" id="NF005589">
    <property type="entry name" value="PRK07314.1"/>
    <property type="match status" value="1"/>
</dbReference>
<evidence type="ECO:0000256" key="8">
    <source>
        <dbReference type="ARBA" id="ARBA00023098"/>
    </source>
</evidence>
<keyword evidence="5 11" id="KW-0444">Lipid biosynthesis</keyword>
<dbReference type="CDD" id="cd00834">
    <property type="entry name" value="KAS_I_II"/>
    <property type="match status" value="1"/>
</dbReference>
<dbReference type="SUPFAM" id="SSF53901">
    <property type="entry name" value="Thiolase-like"/>
    <property type="match status" value="2"/>
</dbReference>
<protein>
    <recommendedName>
        <fullName evidence="4 11">3-oxoacyl-[acyl-carrier-protein] synthase 2</fullName>
        <ecNumber evidence="3 11">2.3.1.179</ecNumber>
    </recommendedName>
</protein>
<dbReference type="Gene3D" id="3.40.47.10">
    <property type="match status" value="1"/>
</dbReference>
<accession>A0ABN8F3F4</accession>
<dbReference type="InterPro" id="IPR017568">
    <property type="entry name" value="3-oxoacyl-ACP_synth-2"/>
</dbReference>
<comment type="catalytic activity">
    <reaction evidence="11">
        <text>(9Z)-hexadecenoyl-[ACP] + malonyl-[ACP] + H(+) = 3-oxo-(11Z)-octadecenoyl-[ACP] + holo-[ACP] + CO2</text>
        <dbReference type="Rhea" id="RHEA:55040"/>
        <dbReference type="Rhea" id="RHEA-COMP:9623"/>
        <dbReference type="Rhea" id="RHEA-COMP:9685"/>
        <dbReference type="Rhea" id="RHEA-COMP:10800"/>
        <dbReference type="Rhea" id="RHEA-COMP:14074"/>
        <dbReference type="ChEBI" id="CHEBI:15378"/>
        <dbReference type="ChEBI" id="CHEBI:16526"/>
        <dbReference type="ChEBI" id="CHEBI:64479"/>
        <dbReference type="ChEBI" id="CHEBI:78449"/>
        <dbReference type="ChEBI" id="CHEBI:83989"/>
        <dbReference type="ChEBI" id="CHEBI:138538"/>
        <dbReference type="EC" id="2.3.1.179"/>
    </reaction>
</comment>
<evidence type="ECO:0000256" key="7">
    <source>
        <dbReference type="ARBA" id="ARBA00022832"/>
    </source>
</evidence>
<dbReference type="NCBIfam" id="TIGR03150">
    <property type="entry name" value="fabF"/>
    <property type="match status" value="1"/>
</dbReference>
<dbReference type="RefSeq" id="WP_238749499.1">
    <property type="nucleotide sequence ID" value="NZ_CAKLPZ010000001.1"/>
</dbReference>
<dbReference type="InterPro" id="IPR020841">
    <property type="entry name" value="PKS_Beta-ketoAc_synthase_dom"/>
</dbReference>
<keyword evidence="15" id="KW-1185">Reference proteome</keyword>
<dbReference type="Pfam" id="PF02801">
    <property type="entry name" value="Ketoacyl-synt_C"/>
    <property type="match status" value="1"/>
</dbReference>
<reference evidence="14" key="1">
    <citation type="submission" date="2021-12" db="EMBL/GenBank/DDBJ databases">
        <authorList>
            <person name="Rodrigo-Torres L."/>
            <person name="Arahal R. D."/>
            <person name="Lucena T."/>
        </authorList>
    </citation>
    <scope>NUCLEOTIDE SEQUENCE</scope>
    <source>
        <strain evidence="14">CECT 8419</strain>
    </source>
</reference>
<proteinExistence type="inferred from homology"/>
<evidence type="ECO:0000256" key="10">
    <source>
        <dbReference type="ARBA" id="ARBA00023315"/>
    </source>
</evidence>
<comment type="catalytic activity">
    <reaction evidence="11">
        <text>a fatty acyl-[ACP] + malonyl-[ACP] + H(+) = a 3-oxoacyl-[ACP] + holo-[ACP] + CO2</text>
        <dbReference type="Rhea" id="RHEA:22836"/>
        <dbReference type="Rhea" id="RHEA-COMP:9623"/>
        <dbReference type="Rhea" id="RHEA-COMP:9685"/>
        <dbReference type="Rhea" id="RHEA-COMP:9916"/>
        <dbReference type="Rhea" id="RHEA-COMP:14125"/>
        <dbReference type="ChEBI" id="CHEBI:15378"/>
        <dbReference type="ChEBI" id="CHEBI:16526"/>
        <dbReference type="ChEBI" id="CHEBI:64479"/>
        <dbReference type="ChEBI" id="CHEBI:78449"/>
        <dbReference type="ChEBI" id="CHEBI:78776"/>
        <dbReference type="ChEBI" id="CHEBI:138651"/>
    </reaction>
</comment>
<dbReference type="PIRSF" id="PIRSF000447">
    <property type="entry name" value="KAS_II"/>
    <property type="match status" value="1"/>
</dbReference>
<evidence type="ECO:0000256" key="6">
    <source>
        <dbReference type="ARBA" id="ARBA00022679"/>
    </source>
</evidence>
<dbReference type="PANTHER" id="PTHR11712:SF336">
    <property type="entry name" value="3-OXOACYL-[ACYL-CARRIER-PROTEIN] SYNTHASE, MITOCHONDRIAL"/>
    <property type="match status" value="1"/>
</dbReference>
<evidence type="ECO:0000256" key="5">
    <source>
        <dbReference type="ARBA" id="ARBA00022516"/>
    </source>
</evidence>
<dbReference type="InterPro" id="IPR014030">
    <property type="entry name" value="Ketoacyl_synth_N"/>
</dbReference>
<evidence type="ECO:0000313" key="15">
    <source>
        <dbReference type="Proteomes" id="UP000837803"/>
    </source>
</evidence>
<dbReference type="InterPro" id="IPR014031">
    <property type="entry name" value="Ketoacyl_synth_C"/>
</dbReference>
<keyword evidence="9 11" id="KW-0275">Fatty acid biosynthesis</keyword>
<sequence length="422" mass="44503">MNRVVITGIGALTAIGNSVPEYLQGLQQGRSGAGPITQFDAGKFKTQFACEVKDWDPTTHIDKRELRRQDRYTLMGLHTANEALRMAGLLDEAGTIDARAVDPDRAGCIWASGIGGLRSLEEQIEDFAGGDGTPRYNPFMIPRMIANMGAGYISMQYNLRGPSYATVSACASGGHALAAAADDIRLGRADVMITGGSEAVITKVSIGGFNSMKALSTRNDDPATASRPYDADRDGFVLGEGAGAIVLESLDHARARGATIIAEVAGYAASSDAYHISAPHPDGVGAKLAMENAMQYAGVSPEQVDYINTHGTSTPLGDTAELKAIQLAFGEAAYDLHISSTKSMTGHLLGAAAAIESVACILAIQHGFVPPTINHFTDDPSIDARLQLTFNEAVHKPVNIALSNTFGFGGHNSATIFKRFTD</sequence>